<proteinExistence type="predicted"/>
<dbReference type="Pfam" id="PF03432">
    <property type="entry name" value="Relaxase"/>
    <property type="match status" value="1"/>
</dbReference>
<reference evidence="2 3" key="1">
    <citation type="journal article" date="2017" name="Front. Microbiol.">
        <title>New Insights into the Diversity of the Genus Faecalibacterium.</title>
        <authorList>
            <person name="Benevides L."/>
            <person name="Burman S."/>
            <person name="Martin R."/>
            <person name="Robert V."/>
            <person name="Thomas M."/>
            <person name="Miquel S."/>
            <person name="Chain F."/>
            <person name="Sokol H."/>
            <person name="Bermudez-Humaran L.G."/>
            <person name="Morrison M."/>
            <person name="Langella P."/>
            <person name="Azevedo V.A."/>
            <person name="Chatel J.M."/>
            <person name="Soares S."/>
        </authorList>
    </citation>
    <scope>NUCLEOTIDE SEQUENCE [LARGE SCALE GENOMIC DNA]</scope>
    <source>
        <strain evidence="2 3">AHMP21</strain>
    </source>
</reference>
<sequence length="535" mass="62503">MAILKHIASKSSNYGAALEYLIFKHDELRKTPILDQNGNRIMRDEFYLDGLNCEPYSFDAACQQLNREYQKNKNKNEIKSHHYIISFDPRDSTENCLTGKRAQELGLEYAKANFPGHQALVCTHMDGHNGSGNIHVHIVINSLRKLDVPQQPFMERPIDCKAGYKHHLTKDYLKHLQKSLMDICMRENLNQIDLLSPSLSKVSEQEYYAKRRGQINLDLTNLELLGDGFTPAKTTFETEKEKIRNAITDIAKRSASFMDFQNLLKLEYGILVKDHRGRFSYLPADREKFISARTLGTSFDREHLLLLFQCNAAEKEKQQCRVNDPMDSLYIKSNLRLVVNLQDCVKAQQSYAYAQKVKISNLQKMAQTVLYVQEHGYDSYEKLYEAAESIDRKMATARSDAKLTEVKLKKVNEQIHHLGQYFSTKSVYSEFLKAPNKKIFRQTHFDEIAKYEEARQFLKRDFLDEKFPSMKDLRAEKELLMCTKDARYETYHYFKERNTEIQTVLANVDSILEMEKLQQREQRPRAKKRSYDMSL</sequence>
<evidence type="ECO:0000313" key="3">
    <source>
        <dbReference type="Proteomes" id="UP000220904"/>
    </source>
</evidence>
<name>A0A2A7B9H1_9FIRM</name>
<dbReference type="AlphaFoldDB" id="A0A2A7B9H1"/>
<dbReference type="InterPro" id="IPR005094">
    <property type="entry name" value="Endonuclease_MobA/VirD2"/>
</dbReference>
<dbReference type="RefSeq" id="WP_097791638.1">
    <property type="nucleotide sequence ID" value="NZ_NOUV01000005.1"/>
</dbReference>
<accession>A0A2A7B9H1</accession>
<dbReference type="OrthoDB" id="9763896at2"/>
<gene>
    <name evidence="2" type="ORF">CHR60_02885</name>
</gene>
<comment type="caution">
    <text evidence="2">The sequence shown here is derived from an EMBL/GenBank/DDBJ whole genome shotgun (WGS) entry which is preliminary data.</text>
</comment>
<protein>
    <submittedName>
        <fullName evidence="2">Rlx protein</fullName>
    </submittedName>
</protein>
<feature type="domain" description="MobA/VirD2-like nuclease" evidence="1">
    <location>
        <begin position="52"/>
        <end position="145"/>
    </location>
</feature>
<organism evidence="2 3">
    <name type="scientific">Faecalibacterium prausnitzii</name>
    <dbReference type="NCBI Taxonomy" id="853"/>
    <lineage>
        <taxon>Bacteria</taxon>
        <taxon>Bacillati</taxon>
        <taxon>Bacillota</taxon>
        <taxon>Clostridia</taxon>
        <taxon>Eubacteriales</taxon>
        <taxon>Oscillospiraceae</taxon>
        <taxon>Faecalibacterium</taxon>
    </lineage>
</organism>
<evidence type="ECO:0000313" key="2">
    <source>
        <dbReference type="EMBL" id="PDX87979.1"/>
    </source>
</evidence>
<dbReference type="EMBL" id="NOUV01000005">
    <property type="protein sequence ID" value="PDX87979.1"/>
    <property type="molecule type" value="Genomic_DNA"/>
</dbReference>
<dbReference type="Proteomes" id="UP000220904">
    <property type="component" value="Unassembled WGS sequence"/>
</dbReference>
<evidence type="ECO:0000259" key="1">
    <source>
        <dbReference type="Pfam" id="PF03432"/>
    </source>
</evidence>